<dbReference type="KEGG" id="spu:115921341"/>
<name>A0A7M7NCA7_STRPU</name>
<dbReference type="InterPro" id="IPR036179">
    <property type="entry name" value="Ig-like_dom_sf"/>
</dbReference>
<organism evidence="7 8">
    <name type="scientific">Strongylocentrotus purpuratus</name>
    <name type="common">Purple sea urchin</name>
    <dbReference type="NCBI Taxonomy" id="7668"/>
    <lineage>
        <taxon>Eukaryota</taxon>
        <taxon>Metazoa</taxon>
        <taxon>Echinodermata</taxon>
        <taxon>Eleutherozoa</taxon>
        <taxon>Echinozoa</taxon>
        <taxon>Echinoidea</taxon>
        <taxon>Euechinoidea</taxon>
        <taxon>Echinacea</taxon>
        <taxon>Camarodonta</taxon>
        <taxon>Echinidea</taxon>
        <taxon>Strongylocentrotidae</taxon>
        <taxon>Strongylocentrotus</taxon>
    </lineage>
</organism>
<keyword evidence="8" id="KW-1185">Reference proteome</keyword>
<evidence type="ECO:0000256" key="4">
    <source>
        <dbReference type="ARBA" id="ARBA00023180"/>
    </source>
</evidence>
<proteinExistence type="predicted"/>
<comment type="subcellular location">
    <subcellularLocation>
        <location evidence="1">Membrane</location>
        <topology evidence="1">Single-pass type I membrane protein</topology>
    </subcellularLocation>
</comment>
<dbReference type="InterPro" id="IPR007110">
    <property type="entry name" value="Ig-like_dom"/>
</dbReference>
<feature type="transmembrane region" description="Helical" evidence="5">
    <location>
        <begin position="161"/>
        <end position="182"/>
    </location>
</feature>
<evidence type="ECO:0000256" key="2">
    <source>
        <dbReference type="ARBA" id="ARBA00022692"/>
    </source>
</evidence>
<dbReference type="FunCoup" id="A0A7M7NCA7">
    <property type="interactions" value="59"/>
</dbReference>
<dbReference type="InterPro" id="IPR013783">
    <property type="entry name" value="Ig-like_fold"/>
</dbReference>
<keyword evidence="3 5" id="KW-1133">Transmembrane helix</keyword>
<evidence type="ECO:0000313" key="7">
    <source>
        <dbReference type="EnsemblMetazoa" id="XP_030834586"/>
    </source>
</evidence>
<dbReference type="PANTHER" id="PTHR11973:SF24">
    <property type="entry name" value="FIBRONECTIN TYPE-III DOMAIN-CONTAINING PROTEIN"/>
    <property type="match status" value="1"/>
</dbReference>
<evidence type="ECO:0000256" key="5">
    <source>
        <dbReference type="SAM" id="Phobius"/>
    </source>
</evidence>
<keyword evidence="5" id="KW-0472">Membrane</keyword>
<dbReference type="RefSeq" id="XP_030834586.1">
    <property type="nucleotide sequence ID" value="XM_030978726.1"/>
</dbReference>
<keyword evidence="4" id="KW-0325">Glycoprotein</keyword>
<dbReference type="Gene3D" id="2.60.40.10">
    <property type="entry name" value="Immunoglobulins"/>
    <property type="match status" value="2"/>
</dbReference>
<reference evidence="7" key="2">
    <citation type="submission" date="2021-01" db="UniProtKB">
        <authorList>
            <consortium name="EnsemblMetazoa"/>
        </authorList>
    </citation>
    <scope>IDENTIFICATION</scope>
</reference>
<dbReference type="OrthoDB" id="10055806at2759"/>
<evidence type="ECO:0000256" key="3">
    <source>
        <dbReference type="ARBA" id="ARBA00022989"/>
    </source>
</evidence>
<dbReference type="GO" id="GO:0016020">
    <property type="term" value="C:membrane"/>
    <property type="evidence" value="ECO:0007669"/>
    <property type="project" value="UniProtKB-SubCell"/>
</dbReference>
<dbReference type="SUPFAM" id="SSF48726">
    <property type="entry name" value="Immunoglobulin"/>
    <property type="match status" value="2"/>
</dbReference>
<dbReference type="AlphaFoldDB" id="A0A7M7NCA7"/>
<evidence type="ECO:0000313" key="8">
    <source>
        <dbReference type="Proteomes" id="UP000007110"/>
    </source>
</evidence>
<evidence type="ECO:0000259" key="6">
    <source>
        <dbReference type="PROSITE" id="PS50835"/>
    </source>
</evidence>
<dbReference type="GeneID" id="115921341"/>
<dbReference type="PROSITE" id="PS50835">
    <property type="entry name" value="IG_LIKE"/>
    <property type="match status" value="1"/>
</dbReference>
<keyword evidence="2 5" id="KW-0812">Transmembrane</keyword>
<feature type="domain" description="Ig-like" evidence="6">
    <location>
        <begin position="43"/>
        <end position="145"/>
    </location>
</feature>
<dbReference type="PANTHER" id="PTHR11973">
    <property type="entry name" value="CELL SURFACE GLYCOPROTEIN MUC18-RELATED"/>
    <property type="match status" value="1"/>
</dbReference>
<dbReference type="InParanoid" id="A0A7M7NCA7"/>
<accession>A0A7M7NCA7</accession>
<sequence>MNDDFSLIIRNITVSDQGTYTCIVTNYEGILIHNFTEVNVFAPPMEPFPLIDECRGILPNDAEQTCSLSTSDNITITCSASSYFPDIDLFFSHESKKMDATNVKEDVNMDGTKSKSISIAAEPSESPYVCVASDIPGSQDQKTVTVTVTFIGSTTLSLSGVVVPVVIVIILILAAICCAVLWRRRSQRSSQG</sequence>
<evidence type="ECO:0000256" key="1">
    <source>
        <dbReference type="ARBA" id="ARBA00004479"/>
    </source>
</evidence>
<dbReference type="Proteomes" id="UP000007110">
    <property type="component" value="Unassembled WGS sequence"/>
</dbReference>
<dbReference type="EnsemblMetazoa" id="XM_030978726">
    <property type="protein sequence ID" value="XP_030834586"/>
    <property type="gene ID" value="LOC115921341"/>
</dbReference>
<protein>
    <recommendedName>
        <fullName evidence="6">Ig-like domain-containing protein</fullName>
    </recommendedName>
</protein>
<dbReference type="InterPro" id="IPR051116">
    <property type="entry name" value="Surface_Rcpt/Adhesion_Mol"/>
</dbReference>
<reference evidence="8" key="1">
    <citation type="submission" date="2015-02" db="EMBL/GenBank/DDBJ databases">
        <title>Genome sequencing for Strongylocentrotus purpuratus.</title>
        <authorList>
            <person name="Murali S."/>
            <person name="Liu Y."/>
            <person name="Vee V."/>
            <person name="English A."/>
            <person name="Wang M."/>
            <person name="Skinner E."/>
            <person name="Han Y."/>
            <person name="Muzny D.M."/>
            <person name="Worley K.C."/>
            <person name="Gibbs R.A."/>
        </authorList>
    </citation>
    <scope>NUCLEOTIDE SEQUENCE</scope>
</reference>